<dbReference type="SUPFAM" id="SSF52833">
    <property type="entry name" value="Thioredoxin-like"/>
    <property type="match status" value="1"/>
</dbReference>
<dbReference type="AlphaFoldDB" id="A0A932I1T6"/>
<name>A0A932I1T6_UNCTE</name>
<evidence type="ECO:0000313" key="1">
    <source>
        <dbReference type="EMBL" id="MBI3128345.1"/>
    </source>
</evidence>
<comment type="caution">
    <text evidence="1">The sequence shown here is derived from an EMBL/GenBank/DDBJ whole genome shotgun (WGS) entry which is preliminary data.</text>
</comment>
<proteinExistence type="predicted"/>
<dbReference type="EMBL" id="JACPUR010000028">
    <property type="protein sequence ID" value="MBI3128345.1"/>
    <property type="molecule type" value="Genomic_DNA"/>
</dbReference>
<organism evidence="1 2">
    <name type="scientific">Tectimicrobiota bacterium</name>
    <dbReference type="NCBI Taxonomy" id="2528274"/>
    <lineage>
        <taxon>Bacteria</taxon>
        <taxon>Pseudomonadati</taxon>
        <taxon>Nitrospinota/Tectimicrobiota group</taxon>
        <taxon>Candidatus Tectimicrobiota</taxon>
    </lineage>
</organism>
<evidence type="ECO:0000313" key="2">
    <source>
        <dbReference type="Proteomes" id="UP000782312"/>
    </source>
</evidence>
<reference evidence="1" key="1">
    <citation type="submission" date="2020-07" db="EMBL/GenBank/DDBJ databases">
        <title>Huge and variable diversity of episymbiotic CPR bacteria and DPANN archaea in groundwater ecosystems.</title>
        <authorList>
            <person name="He C.Y."/>
            <person name="Keren R."/>
            <person name="Whittaker M."/>
            <person name="Farag I.F."/>
            <person name="Doudna J."/>
            <person name="Cate J.H.D."/>
            <person name="Banfield J.F."/>
        </authorList>
    </citation>
    <scope>NUCLEOTIDE SEQUENCE</scope>
    <source>
        <strain evidence="1">NC_groundwater_763_Ag_S-0.2um_68_21</strain>
    </source>
</reference>
<dbReference type="Gene3D" id="3.40.30.10">
    <property type="entry name" value="Glutaredoxin"/>
    <property type="match status" value="1"/>
</dbReference>
<protein>
    <recommendedName>
        <fullName evidence="3">Alkyl hydroperoxide reductase subunit C/ Thiol specific antioxidant domain-containing protein</fullName>
    </recommendedName>
</protein>
<sequence length="86" mass="9898">MRKEEYIDRPPGPFGGLWSLWYLDPIATIKREIKGFRKVRHKAFAEKIHAGDPAPEVKLKTTDGREVDFAQFRGKRNIVVEFGAIT</sequence>
<gene>
    <name evidence="1" type="ORF">HYZ11_12125</name>
</gene>
<dbReference type="InterPro" id="IPR036249">
    <property type="entry name" value="Thioredoxin-like_sf"/>
</dbReference>
<accession>A0A932I1T6</accession>
<dbReference type="Proteomes" id="UP000782312">
    <property type="component" value="Unassembled WGS sequence"/>
</dbReference>
<evidence type="ECO:0008006" key="3">
    <source>
        <dbReference type="Google" id="ProtNLM"/>
    </source>
</evidence>